<reference evidence="14" key="1">
    <citation type="journal article" date="2012" name="Nature">
        <title>A physical, genetic and functional sequence assembly of the barley genome.</title>
        <authorList>
            <consortium name="The International Barley Genome Sequencing Consortium"/>
            <person name="Mayer K.F."/>
            <person name="Waugh R."/>
            <person name="Brown J.W."/>
            <person name="Schulman A."/>
            <person name="Langridge P."/>
            <person name="Platzer M."/>
            <person name="Fincher G.B."/>
            <person name="Muehlbauer G.J."/>
            <person name="Sato K."/>
            <person name="Close T.J."/>
            <person name="Wise R.P."/>
            <person name="Stein N."/>
        </authorList>
    </citation>
    <scope>NUCLEOTIDE SEQUENCE [LARGE SCALE GENOMIC DNA]</scope>
    <source>
        <strain evidence="14">cv. Morex</strain>
    </source>
</reference>
<reference evidence="13" key="3">
    <citation type="submission" date="2022-01" db="UniProtKB">
        <authorList>
            <consortium name="EnsemblPlants"/>
        </authorList>
    </citation>
    <scope>IDENTIFICATION</scope>
    <source>
        <strain evidence="13">subsp. vulgare</strain>
    </source>
</reference>
<dbReference type="PANTHER" id="PTHR33021">
    <property type="entry name" value="BLUE COPPER PROTEIN"/>
    <property type="match status" value="1"/>
</dbReference>
<feature type="region of interest" description="Disordered" evidence="10">
    <location>
        <begin position="130"/>
        <end position="180"/>
    </location>
</feature>
<sequence length="208" mass="21371">MAGVLLSAAVACVLLAGAVSASSSPRVFTVGGVERGWRQPAPGEETYNHWATKNRFHVGDFLHFRYDGNDSVLVVTRDDYKRCGTDRPVLRLEGGEARFRLERSGFLYFISGAPGHCDAGQRFTLRVMAERDNGGGGAPPTEAPAMPPGGPFNSTPGSGSGGSARMPPRGNAGDGKTSGAARAAPLGGYHAVGAALGVGVGAAVLVFA</sequence>
<comment type="similarity">
    <text evidence="8">Belongs to the early nodulin-like (ENODL) family.</text>
</comment>
<dbReference type="EnsemblPlants" id="HORVU.MOREX.r3.7HG0672600.1">
    <property type="protein sequence ID" value="HORVU.MOREX.r3.7HG0672600.1"/>
    <property type="gene ID" value="HORVU.MOREX.r3.7HG0672600"/>
</dbReference>
<evidence type="ECO:0000256" key="7">
    <source>
        <dbReference type="ARBA" id="ARBA00023288"/>
    </source>
</evidence>
<accession>A0A8I6Z1I8</accession>
<dbReference type="Proteomes" id="UP000011116">
    <property type="component" value="Chromosome 7H"/>
</dbReference>
<evidence type="ECO:0000313" key="14">
    <source>
        <dbReference type="Proteomes" id="UP000011116"/>
    </source>
</evidence>
<dbReference type="InterPro" id="IPR008972">
    <property type="entry name" value="Cupredoxin"/>
</dbReference>
<dbReference type="OrthoDB" id="959565at2759"/>
<evidence type="ECO:0000256" key="2">
    <source>
        <dbReference type="ARBA" id="ARBA00022622"/>
    </source>
</evidence>
<dbReference type="GeneID" id="123409694"/>
<protein>
    <recommendedName>
        <fullName evidence="12">Phytocyanin domain-containing protein</fullName>
    </recommendedName>
</protein>
<keyword evidence="6" id="KW-0325">Glycoprotein</keyword>
<dbReference type="Gene3D" id="2.60.40.420">
    <property type="entry name" value="Cupredoxins - blue copper proteins"/>
    <property type="match status" value="1"/>
</dbReference>
<dbReference type="InterPro" id="IPR003245">
    <property type="entry name" value="Phytocyanin_dom"/>
</dbReference>
<dbReference type="GO" id="GO:0012505">
    <property type="term" value="C:endomembrane system"/>
    <property type="evidence" value="ECO:0007669"/>
    <property type="project" value="UniProtKB-SubCell"/>
</dbReference>
<dbReference type="PANTHER" id="PTHR33021:SF170">
    <property type="entry name" value="OS06G0286228 PROTEIN"/>
    <property type="match status" value="1"/>
</dbReference>
<feature type="compositionally biased region" description="Pro residues" evidence="10">
    <location>
        <begin position="141"/>
        <end position="150"/>
    </location>
</feature>
<keyword evidence="5" id="KW-1015">Disulfide bond</keyword>
<dbReference type="AlphaFoldDB" id="A0A8I6Z1I8"/>
<proteinExistence type="inferred from homology"/>
<dbReference type="SMR" id="A0A8I6Z1I8"/>
<name>A0A8I6Z1I8_HORVV</name>
<dbReference type="SUPFAM" id="SSF49503">
    <property type="entry name" value="Cupredoxins"/>
    <property type="match status" value="1"/>
</dbReference>
<reference evidence="13" key="2">
    <citation type="submission" date="2020-10" db="EMBL/GenBank/DDBJ databases">
        <authorList>
            <person name="Scholz U."/>
            <person name="Mascher M."/>
            <person name="Fiebig A."/>
        </authorList>
    </citation>
    <scope>NUCLEOTIDE SEQUENCE [LARGE SCALE GENOMIC DNA]</scope>
    <source>
        <strain evidence="13">cv. Morex</strain>
    </source>
</reference>
<dbReference type="CDD" id="cd11019">
    <property type="entry name" value="OsENODL1_like"/>
    <property type="match status" value="1"/>
</dbReference>
<evidence type="ECO:0000259" key="12">
    <source>
        <dbReference type="PROSITE" id="PS51485"/>
    </source>
</evidence>
<evidence type="ECO:0000256" key="1">
    <source>
        <dbReference type="ARBA" id="ARBA00004589"/>
    </source>
</evidence>
<organism evidence="13 14">
    <name type="scientific">Hordeum vulgare subsp. vulgare</name>
    <name type="common">Domesticated barley</name>
    <dbReference type="NCBI Taxonomy" id="112509"/>
    <lineage>
        <taxon>Eukaryota</taxon>
        <taxon>Viridiplantae</taxon>
        <taxon>Streptophyta</taxon>
        <taxon>Embryophyta</taxon>
        <taxon>Tracheophyta</taxon>
        <taxon>Spermatophyta</taxon>
        <taxon>Magnoliopsida</taxon>
        <taxon>Liliopsida</taxon>
        <taxon>Poales</taxon>
        <taxon>Poaceae</taxon>
        <taxon>BOP clade</taxon>
        <taxon>Pooideae</taxon>
        <taxon>Triticodae</taxon>
        <taxon>Triticeae</taxon>
        <taxon>Hordeinae</taxon>
        <taxon>Hordeum</taxon>
    </lineage>
</organism>
<dbReference type="Gramene" id="HORVU.MOREX.r3.7HG0672600.1">
    <property type="protein sequence ID" value="HORVU.MOREX.r3.7HG0672600.1"/>
    <property type="gene ID" value="HORVU.MOREX.r3.7HG0672600"/>
</dbReference>
<feature type="domain" description="Phytocyanin" evidence="12">
    <location>
        <begin position="26"/>
        <end position="129"/>
    </location>
</feature>
<keyword evidence="7" id="KW-0449">Lipoprotein</keyword>
<evidence type="ECO:0000256" key="6">
    <source>
        <dbReference type="ARBA" id="ARBA00023180"/>
    </source>
</evidence>
<feature type="signal peptide" evidence="11">
    <location>
        <begin position="1"/>
        <end position="21"/>
    </location>
</feature>
<feature type="chain" id="PRO_5035154702" description="Phytocyanin domain-containing protein" evidence="11">
    <location>
        <begin position="22"/>
        <end position="208"/>
    </location>
</feature>
<dbReference type="GO" id="GO:0009055">
    <property type="term" value="F:electron transfer activity"/>
    <property type="evidence" value="ECO:0007669"/>
    <property type="project" value="InterPro"/>
</dbReference>
<keyword evidence="2" id="KW-0336">GPI-anchor</keyword>
<evidence type="ECO:0000256" key="5">
    <source>
        <dbReference type="ARBA" id="ARBA00023157"/>
    </source>
</evidence>
<keyword evidence="4" id="KW-0472">Membrane</keyword>
<evidence type="ECO:0000256" key="4">
    <source>
        <dbReference type="ARBA" id="ARBA00023136"/>
    </source>
</evidence>
<evidence type="ECO:0000313" key="13">
    <source>
        <dbReference type="EnsemblPlants" id="HORVU.MOREX.r3.7HG0672600.1"/>
    </source>
</evidence>
<dbReference type="GO" id="GO:0005886">
    <property type="term" value="C:plasma membrane"/>
    <property type="evidence" value="ECO:0000318"/>
    <property type="project" value="GO_Central"/>
</dbReference>
<dbReference type="FunFam" id="2.60.40.420:FF:000010">
    <property type="entry name" value="Early nodulin-like protein 1"/>
    <property type="match status" value="1"/>
</dbReference>
<evidence type="ECO:0000256" key="9">
    <source>
        <dbReference type="ARBA" id="ARBA00037868"/>
    </source>
</evidence>
<evidence type="ECO:0000256" key="3">
    <source>
        <dbReference type="ARBA" id="ARBA00022729"/>
    </source>
</evidence>
<dbReference type="RefSeq" id="XP_044958493.1">
    <property type="nucleotide sequence ID" value="XM_045102558.1"/>
</dbReference>
<evidence type="ECO:0000256" key="11">
    <source>
        <dbReference type="SAM" id="SignalP"/>
    </source>
</evidence>
<dbReference type="GO" id="GO:0098552">
    <property type="term" value="C:side of membrane"/>
    <property type="evidence" value="ECO:0007669"/>
    <property type="project" value="UniProtKB-KW"/>
</dbReference>
<dbReference type="PROSITE" id="PS51485">
    <property type="entry name" value="PHYTOCYANIN"/>
    <property type="match status" value="1"/>
</dbReference>
<evidence type="ECO:0000256" key="10">
    <source>
        <dbReference type="SAM" id="MobiDB-lite"/>
    </source>
</evidence>
<evidence type="ECO:0000256" key="8">
    <source>
        <dbReference type="ARBA" id="ARBA00035011"/>
    </source>
</evidence>
<keyword evidence="3 11" id="KW-0732">Signal</keyword>
<dbReference type="InterPro" id="IPR041846">
    <property type="entry name" value="ENL_dom"/>
</dbReference>
<dbReference type="Pfam" id="PF02298">
    <property type="entry name" value="Cu_bind_like"/>
    <property type="match status" value="1"/>
</dbReference>
<gene>
    <name evidence="13" type="primary">LOC123409694</name>
</gene>
<dbReference type="KEGG" id="hvg:123409694"/>
<keyword evidence="14" id="KW-1185">Reference proteome</keyword>
<comment type="subcellular location">
    <subcellularLocation>
        <location evidence="9">Endomembrane system</location>
        <topology evidence="9">Lipid-anchor</topology>
    </subcellularLocation>
    <subcellularLocation>
        <location evidence="1">Membrane</location>
        <topology evidence="1">Lipid-anchor</topology>
        <topology evidence="1">GPI-anchor</topology>
    </subcellularLocation>
</comment>
<dbReference type="Gramene" id="HORVU.MOREX.r2.7HG0558150.1">
    <property type="protein sequence ID" value="HORVU.MOREX.r2.7HG0558150.1"/>
    <property type="gene ID" value="HORVU.MOREX.r2.7HG0558150"/>
</dbReference>
<dbReference type="InterPro" id="IPR039391">
    <property type="entry name" value="Phytocyanin-like"/>
</dbReference>